<reference evidence="1" key="2">
    <citation type="journal article" date="2015" name="Fish Shellfish Immunol.">
        <title>Early steps in the European eel (Anguilla anguilla)-Vibrio vulnificus interaction in the gills: Role of the RtxA13 toxin.</title>
        <authorList>
            <person name="Callol A."/>
            <person name="Pajuelo D."/>
            <person name="Ebbesson L."/>
            <person name="Teles M."/>
            <person name="MacKenzie S."/>
            <person name="Amaro C."/>
        </authorList>
    </citation>
    <scope>NUCLEOTIDE SEQUENCE</scope>
</reference>
<dbReference type="AlphaFoldDB" id="A0A0E9S0G2"/>
<name>A0A0E9S0G2_ANGAN</name>
<proteinExistence type="predicted"/>
<organism evidence="1">
    <name type="scientific">Anguilla anguilla</name>
    <name type="common">European freshwater eel</name>
    <name type="synonym">Muraena anguilla</name>
    <dbReference type="NCBI Taxonomy" id="7936"/>
    <lineage>
        <taxon>Eukaryota</taxon>
        <taxon>Metazoa</taxon>
        <taxon>Chordata</taxon>
        <taxon>Craniata</taxon>
        <taxon>Vertebrata</taxon>
        <taxon>Euteleostomi</taxon>
        <taxon>Actinopterygii</taxon>
        <taxon>Neopterygii</taxon>
        <taxon>Teleostei</taxon>
        <taxon>Anguilliformes</taxon>
        <taxon>Anguillidae</taxon>
        <taxon>Anguilla</taxon>
    </lineage>
</organism>
<accession>A0A0E9S0G2</accession>
<evidence type="ECO:0000313" key="1">
    <source>
        <dbReference type="EMBL" id="JAH34934.1"/>
    </source>
</evidence>
<dbReference type="EMBL" id="GBXM01073643">
    <property type="protein sequence ID" value="JAH34934.1"/>
    <property type="molecule type" value="Transcribed_RNA"/>
</dbReference>
<sequence length="35" mass="3988">MNQAFNISARPCAEYITMARVLHRLPVFPSLICHS</sequence>
<reference evidence="1" key="1">
    <citation type="submission" date="2014-11" db="EMBL/GenBank/DDBJ databases">
        <authorList>
            <person name="Amaro Gonzalez C."/>
        </authorList>
    </citation>
    <scope>NUCLEOTIDE SEQUENCE</scope>
</reference>
<protein>
    <submittedName>
        <fullName evidence="1">Uncharacterized protein</fullName>
    </submittedName>
</protein>